<organism evidence="6 7">
    <name type="scientific">Dryococelus australis</name>
    <dbReference type="NCBI Taxonomy" id="614101"/>
    <lineage>
        <taxon>Eukaryota</taxon>
        <taxon>Metazoa</taxon>
        <taxon>Ecdysozoa</taxon>
        <taxon>Arthropoda</taxon>
        <taxon>Hexapoda</taxon>
        <taxon>Insecta</taxon>
        <taxon>Pterygota</taxon>
        <taxon>Neoptera</taxon>
        <taxon>Polyneoptera</taxon>
        <taxon>Phasmatodea</taxon>
        <taxon>Verophasmatodea</taxon>
        <taxon>Anareolatae</taxon>
        <taxon>Phasmatidae</taxon>
        <taxon>Eurycanthinae</taxon>
        <taxon>Dryococelus</taxon>
    </lineage>
</organism>
<evidence type="ECO:0000313" key="7">
    <source>
        <dbReference type="Proteomes" id="UP001159363"/>
    </source>
</evidence>
<dbReference type="EMBL" id="JARBHB010000008">
    <property type="protein sequence ID" value="KAJ8877656.1"/>
    <property type="molecule type" value="Genomic_DNA"/>
</dbReference>
<evidence type="ECO:0000259" key="5">
    <source>
        <dbReference type="Pfam" id="PF00091"/>
    </source>
</evidence>
<dbReference type="Pfam" id="PF00091">
    <property type="entry name" value="Tubulin"/>
    <property type="match status" value="1"/>
</dbReference>
<name>A0ABQ9H0C0_9NEOP</name>
<keyword evidence="2" id="KW-0493">Microtubule</keyword>
<comment type="caution">
    <text evidence="6">The sequence shown here is derived from an EMBL/GenBank/DDBJ whole genome shotgun (WGS) entry which is preliminary data.</text>
</comment>
<dbReference type="InterPro" id="IPR000217">
    <property type="entry name" value="Tubulin"/>
</dbReference>
<evidence type="ECO:0000313" key="6">
    <source>
        <dbReference type="EMBL" id="KAJ8877656.1"/>
    </source>
</evidence>
<evidence type="ECO:0000256" key="2">
    <source>
        <dbReference type="ARBA" id="ARBA00022701"/>
    </source>
</evidence>
<evidence type="ECO:0000256" key="3">
    <source>
        <dbReference type="ARBA" id="ARBA00022741"/>
    </source>
</evidence>
<dbReference type="InterPro" id="IPR003008">
    <property type="entry name" value="Tubulin_FtsZ_GTPase"/>
</dbReference>
<gene>
    <name evidence="6" type="ORF">PR048_022111</name>
</gene>
<evidence type="ECO:0000256" key="1">
    <source>
        <dbReference type="ARBA" id="ARBA00009636"/>
    </source>
</evidence>
<feature type="domain" description="Tubulin/FtsZ GTPase" evidence="5">
    <location>
        <begin position="10"/>
        <end position="71"/>
    </location>
</feature>
<reference evidence="6 7" key="1">
    <citation type="submission" date="2023-02" db="EMBL/GenBank/DDBJ databases">
        <title>LHISI_Scaffold_Assembly.</title>
        <authorList>
            <person name="Stuart O.P."/>
            <person name="Cleave R."/>
            <person name="Magrath M.J.L."/>
            <person name="Mikheyev A.S."/>
        </authorList>
    </citation>
    <scope>NUCLEOTIDE SEQUENCE [LARGE SCALE GENOMIC DNA]</scope>
    <source>
        <strain evidence="6">Daus_M_001</strain>
        <tissue evidence="6">Leg muscle</tissue>
    </source>
</reference>
<dbReference type="PRINTS" id="PR01161">
    <property type="entry name" value="TUBULIN"/>
</dbReference>
<comment type="similarity">
    <text evidence="1">Belongs to the tubulin family.</text>
</comment>
<dbReference type="InterPro" id="IPR036525">
    <property type="entry name" value="Tubulin/FtsZ_GTPase_sf"/>
</dbReference>
<dbReference type="SUPFAM" id="SSF52490">
    <property type="entry name" value="Tubulin nucleotide-binding domain-like"/>
    <property type="match status" value="1"/>
</dbReference>
<keyword evidence="3" id="KW-0547">Nucleotide-binding</keyword>
<dbReference type="PRINTS" id="PR01163">
    <property type="entry name" value="BETATUBULIN"/>
</dbReference>
<proteinExistence type="inferred from homology"/>
<keyword evidence="7" id="KW-1185">Reference proteome</keyword>
<sequence length="74" mass="8248">MGLVYFPLAELAGSVIDVMRKEAVSRDSLQGYQLTYSLAGGTGYGMCTLLISKIREEYTDRNMYTYSAIPRPNT</sequence>
<evidence type="ECO:0000256" key="4">
    <source>
        <dbReference type="ARBA" id="ARBA00023134"/>
    </source>
</evidence>
<dbReference type="InterPro" id="IPR002453">
    <property type="entry name" value="Beta_tubulin"/>
</dbReference>
<dbReference type="Gene3D" id="3.40.50.1440">
    <property type="entry name" value="Tubulin/FtsZ, GTPase domain"/>
    <property type="match status" value="1"/>
</dbReference>
<keyword evidence="4" id="KW-0342">GTP-binding</keyword>
<dbReference type="PANTHER" id="PTHR11588">
    <property type="entry name" value="TUBULIN"/>
    <property type="match status" value="1"/>
</dbReference>
<dbReference type="Proteomes" id="UP001159363">
    <property type="component" value="Chromosome 7"/>
</dbReference>
<protein>
    <recommendedName>
        <fullName evidence="5">Tubulin/FtsZ GTPase domain-containing protein</fullName>
    </recommendedName>
</protein>
<accession>A0ABQ9H0C0</accession>